<dbReference type="InterPro" id="IPR029058">
    <property type="entry name" value="AB_hydrolase_fold"/>
</dbReference>
<evidence type="ECO:0000256" key="1">
    <source>
        <dbReference type="ARBA" id="ARBA00001917"/>
    </source>
</evidence>
<comment type="similarity">
    <text evidence="5">Belongs to the FMN-dependent alpha-hydroxy acid dehydrogenase family.</text>
</comment>
<dbReference type="InterPro" id="IPR000262">
    <property type="entry name" value="FMN-dep_DH"/>
</dbReference>
<dbReference type="SMART" id="SM00824">
    <property type="entry name" value="PKS_TE"/>
    <property type="match status" value="1"/>
</dbReference>
<evidence type="ECO:0000256" key="6">
    <source>
        <dbReference type="SAM" id="MobiDB-lite"/>
    </source>
</evidence>
<evidence type="ECO:0000313" key="8">
    <source>
        <dbReference type="EMBL" id="MBQ0853730.1"/>
    </source>
</evidence>
<dbReference type="PROSITE" id="PS00557">
    <property type="entry name" value="FMN_HYDROXY_ACID_DH_1"/>
    <property type="match status" value="1"/>
</dbReference>
<evidence type="ECO:0000256" key="2">
    <source>
        <dbReference type="ARBA" id="ARBA00022630"/>
    </source>
</evidence>
<feature type="region of interest" description="Disordered" evidence="6">
    <location>
        <begin position="1"/>
        <end position="27"/>
    </location>
</feature>
<dbReference type="FunFam" id="3.20.20.70:FF:000029">
    <property type="entry name" value="L-lactate dehydrogenase"/>
    <property type="match status" value="1"/>
</dbReference>
<keyword evidence="4" id="KW-0560">Oxidoreductase</keyword>
<dbReference type="PANTHER" id="PTHR10578:SF143">
    <property type="entry name" value="FMN-DEPENDENT ALPHA-HYDROXY ACID DEHYDROGENASE PB1A11.03"/>
    <property type="match status" value="1"/>
</dbReference>
<evidence type="ECO:0000256" key="4">
    <source>
        <dbReference type="ARBA" id="ARBA00023002"/>
    </source>
</evidence>
<keyword evidence="3" id="KW-0288">FMN</keyword>
<name>A0A940Y1P7_9ACTN</name>
<dbReference type="InterPro" id="IPR013785">
    <property type="entry name" value="Aldolase_TIM"/>
</dbReference>
<dbReference type="GO" id="GO:0010181">
    <property type="term" value="F:FMN binding"/>
    <property type="evidence" value="ECO:0007669"/>
    <property type="project" value="UniProtKB-ARBA"/>
</dbReference>
<comment type="caution">
    <text evidence="8">The sequence shown here is derived from an EMBL/GenBank/DDBJ whole genome shotgun (WGS) entry which is preliminary data.</text>
</comment>
<dbReference type="SUPFAM" id="SSF51395">
    <property type="entry name" value="FMN-linked oxidoreductases"/>
    <property type="match status" value="1"/>
</dbReference>
<keyword evidence="9" id="KW-1185">Reference proteome</keyword>
<proteinExistence type="inferred from homology"/>
<keyword evidence="8" id="KW-0378">Hydrolase</keyword>
<evidence type="ECO:0000313" key="9">
    <source>
        <dbReference type="Proteomes" id="UP000677413"/>
    </source>
</evidence>
<dbReference type="Pfam" id="PF01070">
    <property type="entry name" value="FMN_dh"/>
    <property type="match status" value="1"/>
</dbReference>
<dbReference type="EMBL" id="JAGPYQ010000002">
    <property type="protein sequence ID" value="MBQ0853730.1"/>
    <property type="molecule type" value="Genomic_DNA"/>
</dbReference>
<dbReference type="GO" id="GO:0016614">
    <property type="term" value="F:oxidoreductase activity, acting on CH-OH group of donors"/>
    <property type="evidence" value="ECO:0007669"/>
    <property type="project" value="UniProtKB-ARBA"/>
</dbReference>
<evidence type="ECO:0000256" key="5">
    <source>
        <dbReference type="ARBA" id="ARBA00024042"/>
    </source>
</evidence>
<accession>A0A940Y1P7</accession>
<keyword evidence="2" id="KW-0285">Flavoprotein</keyword>
<dbReference type="RefSeq" id="WP_210890927.1">
    <property type="nucleotide sequence ID" value="NZ_JAGPYQ010000002.1"/>
</dbReference>
<gene>
    <name evidence="8" type="ORF">J8N05_36820</name>
</gene>
<dbReference type="Pfam" id="PF00975">
    <property type="entry name" value="Thioesterase"/>
    <property type="match status" value="1"/>
</dbReference>
<dbReference type="InterPro" id="IPR008259">
    <property type="entry name" value="FMN_hydac_DH_AS"/>
</dbReference>
<organism evidence="8 9">
    <name type="scientific">Streptomyces liliiviolaceus</name>
    <dbReference type="NCBI Taxonomy" id="2823109"/>
    <lineage>
        <taxon>Bacteria</taxon>
        <taxon>Bacillati</taxon>
        <taxon>Actinomycetota</taxon>
        <taxon>Actinomycetes</taxon>
        <taxon>Kitasatosporales</taxon>
        <taxon>Streptomycetaceae</taxon>
        <taxon>Streptomyces</taxon>
    </lineage>
</organism>
<dbReference type="InterPro" id="IPR037396">
    <property type="entry name" value="FMN_HAD"/>
</dbReference>
<dbReference type="Proteomes" id="UP000677413">
    <property type="component" value="Unassembled WGS sequence"/>
</dbReference>
<dbReference type="SUPFAM" id="SSF53474">
    <property type="entry name" value="alpha/beta-Hydrolases"/>
    <property type="match status" value="1"/>
</dbReference>
<feature type="domain" description="FMN hydroxy acid dehydrogenase" evidence="7">
    <location>
        <begin position="292"/>
        <end position="659"/>
    </location>
</feature>
<dbReference type="InterPro" id="IPR020802">
    <property type="entry name" value="TesA-like"/>
</dbReference>
<sequence>MTDRTAAPAAPAHPGSTVTAPPPAGDPRWLRTFPTSGEPAARLVCFPHAGGTATAFTALAAALPEDIGLLAVQYPGRQERRAEACADDIGTIARHTAAALAPYTDRPLFLLGHSMGALAAFETARLLEEHGAVARLFVSAARPPSHDWEEPDLDALHDDELVAGLRLLGGVPDVLLADPELRAEVLRLLRADHRLLQRYRCAPDTVLTAPVTVLLAADDPKNTLEQVGDWSRHTTAAHTVEVHPGGHFALTGHAAGTAELLCRRLREDLAARTAGPGPELVREIYLAGPDGGTGRPSTDLTTLQEAAREVLPASAYGYVAGDAGTGGTARANRAAFDRWRILPRMLRGVTRRELSVRLFGRDLTAPVLLAPIAAQTVVHPEGELAAVRGAADAGVPFVLSCFASHSMEEVAAAAGPQPRWFQLYWPSDQEIAASLVRRAEAAGYSALVLTVDSPAFAYRPVDLDHGYLPFLHGAGLANFTTDPVFRATLPPDADDRTVAGHWAAVSANPSLTWDRLPWLRELTGLPILVKGLLHPEDARLALAGGADGVIVSNHGGRQLDGSAAALDCLPAVRAAVGDDVPVLLDSGVRTGSDLFKALALGADAVLLGRPYQYGLALGGREGVRHVLRCLLAEFDLVLAQSGCGDVRDVSGDLLVSSGPLGRDGALT</sequence>
<evidence type="ECO:0000259" key="7">
    <source>
        <dbReference type="PROSITE" id="PS51349"/>
    </source>
</evidence>
<dbReference type="InterPro" id="IPR001031">
    <property type="entry name" value="Thioesterase"/>
</dbReference>
<dbReference type="PANTHER" id="PTHR10578">
    <property type="entry name" value="S -2-HYDROXY-ACID OXIDASE-RELATED"/>
    <property type="match status" value="1"/>
</dbReference>
<reference evidence="8 9" key="1">
    <citation type="submission" date="2021-04" db="EMBL/GenBank/DDBJ databases">
        <authorList>
            <person name="Tang X."/>
            <person name="Zhou X."/>
            <person name="Chen X."/>
            <person name="Cernava T."/>
            <person name="Zhang C."/>
        </authorList>
    </citation>
    <scope>NUCLEOTIDE SEQUENCE [LARGE SCALE GENOMIC DNA]</scope>
    <source>
        <strain evidence="8 9">BH-SS-21</strain>
    </source>
</reference>
<protein>
    <submittedName>
        <fullName evidence="8">Alpha/beta fold hydrolase</fullName>
    </submittedName>
</protein>
<dbReference type="GO" id="GO:0016787">
    <property type="term" value="F:hydrolase activity"/>
    <property type="evidence" value="ECO:0007669"/>
    <property type="project" value="UniProtKB-KW"/>
</dbReference>
<dbReference type="Gene3D" id="3.40.50.1820">
    <property type="entry name" value="alpha/beta hydrolase"/>
    <property type="match status" value="1"/>
</dbReference>
<comment type="cofactor">
    <cofactor evidence="1">
        <name>FMN</name>
        <dbReference type="ChEBI" id="CHEBI:58210"/>
    </cofactor>
</comment>
<dbReference type="PROSITE" id="PS51349">
    <property type="entry name" value="FMN_HYDROXY_ACID_DH_2"/>
    <property type="match status" value="1"/>
</dbReference>
<dbReference type="Gene3D" id="3.20.20.70">
    <property type="entry name" value="Aldolase class I"/>
    <property type="match status" value="1"/>
</dbReference>
<dbReference type="AlphaFoldDB" id="A0A940Y1P7"/>
<evidence type="ECO:0000256" key="3">
    <source>
        <dbReference type="ARBA" id="ARBA00022643"/>
    </source>
</evidence>